<dbReference type="NCBIfam" id="TIGR00041">
    <property type="entry name" value="DTMP_kinase"/>
    <property type="match status" value="1"/>
</dbReference>
<proteinExistence type="inferred from homology"/>
<keyword evidence="5 11" id="KW-0545">Nucleotide biosynthesis</keyword>
<dbReference type="PANTHER" id="PTHR10344:SF4">
    <property type="entry name" value="UMP-CMP KINASE 2, MITOCHONDRIAL"/>
    <property type="match status" value="1"/>
</dbReference>
<name>A0ABT3MVJ7_9GAMM</name>
<keyword evidence="8 11" id="KW-0067">ATP-binding</keyword>
<keyword evidence="7 11" id="KW-0418">Kinase</keyword>
<feature type="binding site" evidence="11">
    <location>
        <begin position="14"/>
        <end position="21"/>
    </location>
    <ligand>
        <name>ATP</name>
        <dbReference type="ChEBI" id="CHEBI:30616"/>
    </ligand>
</feature>
<dbReference type="EC" id="2.7.4.9" evidence="2 11"/>
<evidence type="ECO:0000313" key="14">
    <source>
        <dbReference type="Proteomes" id="UP001209854"/>
    </source>
</evidence>
<evidence type="ECO:0000256" key="10">
    <source>
        <dbReference type="ARBA" id="ARBA00048743"/>
    </source>
</evidence>
<dbReference type="SUPFAM" id="SSF52540">
    <property type="entry name" value="P-loop containing nucleoside triphosphate hydrolases"/>
    <property type="match status" value="1"/>
</dbReference>
<evidence type="ECO:0000256" key="6">
    <source>
        <dbReference type="ARBA" id="ARBA00022741"/>
    </source>
</evidence>
<dbReference type="CDD" id="cd01672">
    <property type="entry name" value="TMPK"/>
    <property type="match status" value="1"/>
</dbReference>
<organism evidence="13 14">
    <name type="scientific">Endozoicomonas gorgoniicola</name>
    <dbReference type="NCBI Taxonomy" id="1234144"/>
    <lineage>
        <taxon>Bacteria</taxon>
        <taxon>Pseudomonadati</taxon>
        <taxon>Pseudomonadota</taxon>
        <taxon>Gammaproteobacteria</taxon>
        <taxon>Oceanospirillales</taxon>
        <taxon>Endozoicomonadaceae</taxon>
        <taxon>Endozoicomonas</taxon>
    </lineage>
</organism>
<dbReference type="EMBL" id="JAPFCC010000001">
    <property type="protein sequence ID" value="MCW7553397.1"/>
    <property type="molecule type" value="Genomic_DNA"/>
</dbReference>
<evidence type="ECO:0000256" key="9">
    <source>
        <dbReference type="ARBA" id="ARBA00029962"/>
    </source>
</evidence>
<gene>
    <name evidence="11 13" type="primary">tmk</name>
    <name evidence="13" type="ORF">NX722_12285</name>
</gene>
<feature type="domain" description="Thymidylate kinase-like" evidence="12">
    <location>
        <begin position="12"/>
        <end position="205"/>
    </location>
</feature>
<evidence type="ECO:0000256" key="2">
    <source>
        <dbReference type="ARBA" id="ARBA00012980"/>
    </source>
</evidence>
<evidence type="ECO:0000259" key="12">
    <source>
        <dbReference type="Pfam" id="PF02223"/>
    </source>
</evidence>
<evidence type="ECO:0000256" key="8">
    <source>
        <dbReference type="ARBA" id="ARBA00022840"/>
    </source>
</evidence>
<comment type="similarity">
    <text evidence="1 11">Belongs to the thymidylate kinase family.</text>
</comment>
<evidence type="ECO:0000256" key="11">
    <source>
        <dbReference type="HAMAP-Rule" id="MF_00165"/>
    </source>
</evidence>
<keyword evidence="14" id="KW-1185">Reference proteome</keyword>
<evidence type="ECO:0000256" key="4">
    <source>
        <dbReference type="ARBA" id="ARBA00022679"/>
    </source>
</evidence>
<comment type="catalytic activity">
    <reaction evidence="10 11">
        <text>dTMP + ATP = dTDP + ADP</text>
        <dbReference type="Rhea" id="RHEA:13517"/>
        <dbReference type="ChEBI" id="CHEBI:30616"/>
        <dbReference type="ChEBI" id="CHEBI:58369"/>
        <dbReference type="ChEBI" id="CHEBI:63528"/>
        <dbReference type="ChEBI" id="CHEBI:456216"/>
        <dbReference type="EC" id="2.7.4.9"/>
    </reaction>
</comment>
<dbReference type="Proteomes" id="UP001209854">
    <property type="component" value="Unassembled WGS sequence"/>
</dbReference>
<keyword evidence="6 11" id="KW-0547">Nucleotide-binding</keyword>
<evidence type="ECO:0000256" key="5">
    <source>
        <dbReference type="ARBA" id="ARBA00022727"/>
    </source>
</evidence>
<dbReference type="Gene3D" id="3.40.50.300">
    <property type="entry name" value="P-loop containing nucleotide triphosphate hydrolases"/>
    <property type="match status" value="1"/>
</dbReference>
<accession>A0ABT3MVJ7</accession>
<dbReference type="HAMAP" id="MF_00165">
    <property type="entry name" value="Thymidylate_kinase"/>
    <property type="match status" value="1"/>
</dbReference>
<dbReference type="InterPro" id="IPR018094">
    <property type="entry name" value="Thymidylate_kinase"/>
</dbReference>
<comment type="caution">
    <text evidence="13">The sequence shown here is derived from an EMBL/GenBank/DDBJ whole genome shotgun (WGS) entry which is preliminary data.</text>
</comment>
<keyword evidence="4 11" id="KW-0808">Transferase</keyword>
<dbReference type="Pfam" id="PF02223">
    <property type="entry name" value="Thymidylate_kin"/>
    <property type="match status" value="1"/>
</dbReference>
<dbReference type="RefSeq" id="WP_262568229.1">
    <property type="nucleotide sequence ID" value="NZ_JAPFCC010000001.1"/>
</dbReference>
<protein>
    <recommendedName>
        <fullName evidence="3 11">Thymidylate kinase</fullName>
        <ecNumber evidence="2 11">2.7.4.9</ecNumber>
    </recommendedName>
    <alternativeName>
        <fullName evidence="9 11">dTMP kinase</fullName>
    </alternativeName>
</protein>
<comment type="function">
    <text evidence="11">Phosphorylation of dTMP to form dTDP in both de novo and salvage pathways of dTTP synthesis.</text>
</comment>
<sequence>MASANTGFFLTIEGCEGAGKTTAVNVIKQWLGSRGIEFEETREPGGTPMAENLRGLLLDHGDEQVADITELLLMFAARSQNLFHNIEPALKRGQVVLCDRFTDATFAYQGGGRQLDVQQIATLETLVQGERRPDMTILLDVEPEVGLARARHRAMEQGGKLDRIEQEAMDFFNRVRNTYLERARQFPEQFEVIDAGQPLAEVKAQLIKALERRLGDR</sequence>
<dbReference type="PANTHER" id="PTHR10344">
    <property type="entry name" value="THYMIDYLATE KINASE"/>
    <property type="match status" value="1"/>
</dbReference>
<dbReference type="GO" id="GO:0004798">
    <property type="term" value="F:dTMP kinase activity"/>
    <property type="evidence" value="ECO:0007669"/>
    <property type="project" value="UniProtKB-EC"/>
</dbReference>
<evidence type="ECO:0000313" key="13">
    <source>
        <dbReference type="EMBL" id="MCW7553397.1"/>
    </source>
</evidence>
<evidence type="ECO:0000256" key="1">
    <source>
        <dbReference type="ARBA" id="ARBA00009776"/>
    </source>
</evidence>
<evidence type="ECO:0000256" key="3">
    <source>
        <dbReference type="ARBA" id="ARBA00017144"/>
    </source>
</evidence>
<dbReference type="InterPro" id="IPR039430">
    <property type="entry name" value="Thymidylate_kin-like_dom"/>
</dbReference>
<dbReference type="InterPro" id="IPR027417">
    <property type="entry name" value="P-loop_NTPase"/>
</dbReference>
<evidence type="ECO:0000256" key="7">
    <source>
        <dbReference type="ARBA" id="ARBA00022777"/>
    </source>
</evidence>
<reference evidence="13 14" key="1">
    <citation type="submission" date="2022-10" db="EMBL/GenBank/DDBJ databases">
        <title>High-quality genome sequences of two octocoral-associated bacteria, Endozoicomonas euniceicola EF212 and Endozoicomonas gorgoniicola PS125.</title>
        <authorList>
            <person name="Chiou Y.-J."/>
            <person name="Chen Y.-H."/>
        </authorList>
    </citation>
    <scope>NUCLEOTIDE SEQUENCE [LARGE SCALE GENOMIC DNA]</scope>
    <source>
        <strain evidence="13 14">PS125</strain>
    </source>
</reference>